<keyword evidence="2" id="KW-1185">Reference proteome</keyword>
<organism evidence="1 2">
    <name type="scientific">Sphenostylis stenocarpa</name>
    <dbReference type="NCBI Taxonomy" id="92480"/>
    <lineage>
        <taxon>Eukaryota</taxon>
        <taxon>Viridiplantae</taxon>
        <taxon>Streptophyta</taxon>
        <taxon>Embryophyta</taxon>
        <taxon>Tracheophyta</taxon>
        <taxon>Spermatophyta</taxon>
        <taxon>Magnoliopsida</taxon>
        <taxon>eudicotyledons</taxon>
        <taxon>Gunneridae</taxon>
        <taxon>Pentapetalae</taxon>
        <taxon>rosids</taxon>
        <taxon>fabids</taxon>
        <taxon>Fabales</taxon>
        <taxon>Fabaceae</taxon>
        <taxon>Papilionoideae</taxon>
        <taxon>50 kb inversion clade</taxon>
        <taxon>NPAAA clade</taxon>
        <taxon>indigoferoid/millettioid clade</taxon>
        <taxon>Phaseoleae</taxon>
        <taxon>Sphenostylis</taxon>
    </lineage>
</organism>
<proteinExistence type="predicted"/>
<dbReference type="Proteomes" id="UP001189624">
    <property type="component" value="Chromosome 3"/>
</dbReference>
<accession>A0AA86S774</accession>
<protein>
    <submittedName>
        <fullName evidence="1">Uncharacterized protein</fullName>
    </submittedName>
</protein>
<reference evidence="1" key="1">
    <citation type="submission" date="2023-10" db="EMBL/GenBank/DDBJ databases">
        <authorList>
            <person name="Domelevo Entfellner J.-B."/>
        </authorList>
    </citation>
    <scope>NUCLEOTIDE SEQUENCE</scope>
</reference>
<evidence type="ECO:0000313" key="2">
    <source>
        <dbReference type="Proteomes" id="UP001189624"/>
    </source>
</evidence>
<gene>
    <name evidence="1" type="ORF">AYBTSS11_LOCUS8127</name>
</gene>
<name>A0AA86S774_9FABA</name>
<evidence type="ECO:0000313" key="1">
    <source>
        <dbReference type="EMBL" id="CAJ1937619.1"/>
    </source>
</evidence>
<dbReference type="EMBL" id="OY731400">
    <property type="protein sequence ID" value="CAJ1937619.1"/>
    <property type="molecule type" value="Genomic_DNA"/>
</dbReference>
<sequence length="75" mass="8293">MDLYSELPPDHLWVHAFPEGTASLSPRFWGAGDAMPDQIGRLKSSKKNTKRDCGKACRCAVPLLFGEKFLKARSG</sequence>
<dbReference type="Gramene" id="rna-AYBTSS11_LOCUS8127">
    <property type="protein sequence ID" value="CAJ1937619.1"/>
    <property type="gene ID" value="gene-AYBTSS11_LOCUS8127"/>
</dbReference>
<dbReference type="AlphaFoldDB" id="A0AA86S774"/>